<feature type="compositionally biased region" description="Low complexity" evidence="1">
    <location>
        <begin position="229"/>
        <end position="238"/>
    </location>
</feature>
<evidence type="ECO:0000313" key="3">
    <source>
        <dbReference type="Proteomes" id="UP000054350"/>
    </source>
</evidence>
<protein>
    <submittedName>
        <fullName evidence="2">Uncharacterized protein</fullName>
    </submittedName>
</protein>
<sequence>MASLVIPACPPPSTTASQLASAVAAVAAVRVAQPNASTAPPTPRFVTQAVLPGAVPVLVRAGDIVLAVPVNADSNQTAASSLEYASVCALLIDAQGGAWWRRQALLPRVAGTHVHFYPGAPSPRWEPLARVSRVVVSKAALPAVAAAAAAVAAAGGSGAAEPTSPSPSQPRRYHPYLRAKTPTSPTRSSRALTPPHTPTHLHHPTPSPTPSPKLLPPTLVNAPAPGPLMPSTSSTASSPVLPPLALPAPAITRASPPSPVTPSRGSIQFLLSPMDASADLGDDDVEVEDDESVSATVAIRQQDNVDDQNRAAAALVAGDVVPVPTAAAAAANEEGPSVSDALLLVGFAAQAARNS</sequence>
<proteinExistence type="predicted"/>
<keyword evidence="3" id="KW-1185">Reference proteome</keyword>
<name>A0A0L0SIR0_ALLM3</name>
<dbReference type="Proteomes" id="UP000054350">
    <property type="component" value="Unassembled WGS sequence"/>
</dbReference>
<organism evidence="2 3">
    <name type="scientific">Allomyces macrogynus (strain ATCC 38327)</name>
    <name type="common">Allomyces javanicus var. macrogynus</name>
    <dbReference type="NCBI Taxonomy" id="578462"/>
    <lineage>
        <taxon>Eukaryota</taxon>
        <taxon>Fungi</taxon>
        <taxon>Fungi incertae sedis</taxon>
        <taxon>Blastocladiomycota</taxon>
        <taxon>Blastocladiomycetes</taxon>
        <taxon>Blastocladiales</taxon>
        <taxon>Blastocladiaceae</taxon>
        <taxon>Allomyces</taxon>
    </lineage>
</organism>
<gene>
    <name evidence="2" type="ORF">AMAG_07618</name>
</gene>
<feature type="compositionally biased region" description="Polar residues" evidence="1">
    <location>
        <begin position="181"/>
        <end position="191"/>
    </location>
</feature>
<feature type="compositionally biased region" description="Pro residues" evidence="1">
    <location>
        <begin position="205"/>
        <end position="215"/>
    </location>
</feature>
<reference evidence="2 3" key="1">
    <citation type="submission" date="2009-11" db="EMBL/GenBank/DDBJ databases">
        <title>Annotation of Allomyces macrogynus ATCC 38327.</title>
        <authorList>
            <consortium name="The Broad Institute Genome Sequencing Platform"/>
            <person name="Russ C."/>
            <person name="Cuomo C."/>
            <person name="Burger G."/>
            <person name="Gray M.W."/>
            <person name="Holland P.W.H."/>
            <person name="King N."/>
            <person name="Lang F.B.F."/>
            <person name="Roger A.J."/>
            <person name="Ruiz-Trillo I."/>
            <person name="Young S.K."/>
            <person name="Zeng Q."/>
            <person name="Gargeya S."/>
            <person name="Fitzgerald M."/>
            <person name="Haas B."/>
            <person name="Abouelleil A."/>
            <person name="Alvarado L."/>
            <person name="Arachchi H.M."/>
            <person name="Berlin A."/>
            <person name="Chapman S.B."/>
            <person name="Gearin G."/>
            <person name="Goldberg J."/>
            <person name="Griggs A."/>
            <person name="Gujja S."/>
            <person name="Hansen M."/>
            <person name="Heiman D."/>
            <person name="Howarth C."/>
            <person name="Larimer J."/>
            <person name="Lui A."/>
            <person name="MacDonald P.J.P."/>
            <person name="McCowen C."/>
            <person name="Montmayeur A."/>
            <person name="Murphy C."/>
            <person name="Neiman D."/>
            <person name="Pearson M."/>
            <person name="Priest M."/>
            <person name="Roberts A."/>
            <person name="Saif S."/>
            <person name="Shea T."/>
            <person name="Sisk P."/>
            <person name="Stolte C."/>
            <person name="Sykes S."/>
            <person name="Wortman J."/>
            <person name="Nusbaum C."/>
            <person name="Birren B."/>
        </authorList>
    </citation>
    <scope>NUCLEOTIDE SEQUENCE [LARGE SCALE GENOMIC DNA]</scope>
    <source>
        <strain evidence="2 3">ATCC 38327</strain>
    </source>
</reference>
<evidence type="ECO:0000256" key="1">
    <source>
        <dbReference type="SAM" id="MobiDB-lite"/>
    </source>
</evidence>
<reference evidence="3" key="2">
    <citation type="submission" date="2009-11" db="EMBL/GenBank/DDBJ databases">
        <title>The Genome Sequence of Allomyces macrogynus strain ATCC 38327.</title>
        <authorList>
            <consortium name="The Broad Institute Genome Sequencing Platform"/>
            <person name="Russ C."/>
            <person name="Cuomo C."/>
            <person name="Shea T."/>
            <person name="Young S.K."/>
            <person name="Zeng Q."/>
            <person name="Koehrsen M."/>
            <person name="Haas B."/>
            <person name="Borodovsky M."/>
            <person name="Guigo R."/>
            <person name="Alvarado L."/>
            <person name="Berlin A."/>
            <person name="Borenstein D."/>
            <person name="Chen Z."/>
            <person name="Engels R."/>
            <person name="Freedman E."/>
            <person name="Gellesch M."/>
            <person name="Goldberg J."/>
            <person name="Griggs A."/>
            <person name="Gujja S."/>
            <person name="Heiman D."/>
            <person name="Hepburn T."/>
            <person name="Howarth C."/>
            <person name="Jen D."/>
            <person name="Larson L."/>
            <person name="Lewis B."/>
            <person name="Mehta T."/>
            <person name="Park D."/>
            <person name="Pearson M."/>
            <person name="Roberts A."/>
            <person name="Saif S."/>
            <person name="Shenoy N."/>
            <person name="Sisk P."/>
            <person name="Stolte C."/>
            <person name="Sykes S."/>
            <person name="Walk T."/>
            <person name="White J."/>
            <person name="Yandava C."/>
            <person name="Burger G."/>
            <person name="Gray M.W."/>
            <person name="Holland P.W.H."/>
            <person name="King N."/>
            <person name="Lang F.B.F."/>
            <person name="Roger A.J."/>
            <person name="Ruiz-Trillo I."/>
            <person name="Lander E."/>
            <person name="Nusbaum C."/>
        </authorList>
    </citation>
    <scope>NUCLEOTIDE SEQUENCE [LARGE SCALE GENOMIC DNA]</scope>
    <source>
        <strain evidence="3">ATCC 38327</strain>
    </source>
</reference>
<feature type="region of interest" description="Disordered" evidence="1">
    <location>
        <begin position="156"/>
        <end position="238"/>
    </location>
</feature>
<accession>A0A0L0SIR0</accession>
<dbReference type="EMBL" id="GG745340">
    <property type="protein sequence ID" value="KNE62396.1"/>
    <property type="molecule type" value="Genomic_DNA"/>
</dbReference>
<dbReference type="OrthoDB" id="5593983at2759"/>
<evidence type="ECO:0000313" key="2">
    <source>
        <dbReference type="EMBL" id="KNE62396.1"/>
    </source>
</evidence>
<dbReference type="AlphaFoldDB" id="A0A0L0SIR0"/>
<dbReference type="VEuPathDB" id="FungiDB:AMAG_07618"/>